<evidence type="ECO:0000256" key="1">
    <source>
        <dbReference type="SAM" id="Phobius"/>
    </source>
</evidence>
<dbReference type="Proteomes" id="UP000322873">
    <property type="component" value="Unassembled WGS sequence"/>
</dbReference>
<evidence type="ECO:0000313" key="3">
    <source>
        <dbReference type="Proteomes" id="UP000322873"/>
    </source>
</evidence>
<keyword evidence="3" id="KW-1185">Reference proteome</keyword>
<gene>
    <name evidence="2" type="ORF">EYC84_006655</name>
</gene>
<name>A0A5M9K420_MONFR</name>
<dbReference type="EMBL" id="VICG01000001">
    <property type="protein sequence ID" value="KAA8576548.1"/>
    <property type="molecule type" value="Genomic_DNA"/>
</dbReference>
<accession>A0A5M9K420</accession>
<evidence type="ECO:0000313" key="2">
    <source>
        <dbReference type="EMBL" id="KAA8576548.1"/>
    </source>
</evidence>
<reference evidence="2 3" key="1">
    <citation type="submission" date="2019-06" db="EMBL/GenBank/DDBJ databases">
        <title>Genome Sequence of the Brown Rot Fungal Pathogen Monilinia fructicola.</title>
        <authorList>
            <person name="De Miccolis Angelini R.M."/>
            <person name="Landi L."/>
            <person name="Abate D."/>
            <person name="Pollastro S."/>
            <person name="Romanazzi G."/>
            <person name="Faretra F."/>
        </authorList>
    </citation>
    <scope>NUCLEOTIDE SEQUENCE [LARGE SCALE GENOMIC DNA]</scope>
    <source>
        <strain evidence="2 3">Mfrc123</strain>
    </source>
</reference>
<keyword evidence="1" id="KW-0472">Membrane</keyword>
<dbReference type="AlphaFoldDB" id="A0A5M9K420"/>
<protein>
    <submittedName>
        <fullName evidence="2">Uncharacterized protein</fullName>
    </submittedName>
</protein>
<keyword evidence="1" id="KW-0812">Transmembrane</keyword>
<comment type="caution">
    <text evidence="2">The sequence shown here is derived from an EMBL/GenBank/DDBJ whole genome shotgun (WGS) entry which is preliminary data.</text>
</comment>
<feature type="transmembrane region" description="Helical" evidence="1">
    <location>
        <begin position="63"/>
        <end position="87"/>
    </location>
</feature>
<sequence>MYFLLDLYDARGDCRLAVCLLACLFLCFFVWLISSSALPDPFPSLTPFLFPLRLLSPPCSSSSYLSLVYVTFDAFLCLCCHLCIWALRAGLTFRLDLDGMGWHGMGWHGMGWHGIWMGWHGLDWDGLGRIGMDWDGVHGNALDQVK</sequence>
<proteinExistence type="predicted"/>
<keyword evidence="1" id="KW-1133">Transmembrane helix</keyword>
<organism evidence="2 3">
    <name type="scientific">Monilinia fructicola</name>
    <name type="common">Brown rot fungus</name>
    <name type="synonym">Ciboria fructicola</name>
    <dbReference type="NCBI Taxonomy" id="38448"/>
    <lineage>
        <taxon>Eukaryota</taxon>
        <taxon>Fungi</taxon>
        <taxon>Dikarya</taxon>
        <taxon>Ascomycota</taxon>
        <taxon>Pezizomycotina</taxon>
        <taxon>Leotiomycetes</taxon>
        <taxon>Helotiales</taxon>
        <taxon>Sclerotiniaceae</taxon>
        <taxon>Monilinia</taxon>
    </lineage>
</organism>